<evidence type="ECO:0000313" key="1">
    <source>
        <dbReference type="EMBL" id="MVN85185.1"/>
    </source>
</evidence>
<dbReference type="PANTHER" id="PTHR48098">
    <property type="entry name" value="ENTEROCHELIN ESTERASE-RELATED"/>
    <property type="match status" value="1"/>
</dbReference>
<organism evidence="1 2">
    <name type="scientific">Deinococcus arboris</name>
    <dbReference type="NCBI Taxonomy" id="2682977"/>
    <lineage>
        <taxon>Bacteria</taxon>
        <taxon>Thermotogati</taxon>
        <taxon>Deinococcota</taxon>
        <taxon>Deinococci</taxon>
        <taxon>Deinococcales</taxon>
        <taxon>Deinococcaceae</taxon>
        <taxon>Deinococcus</taxon>
    </lineage>
</organism>
<comment type="caution">
    <text evidence="1">The sequence shown here is derived from an EMBL/GenBank/DDBJ whole genome shotgun (WGS) entry which is preliminary data.</text>
</comment>
<dbReference type="Proteomes" id="UP000483286">
    <property type="component" value="Unassembled WGS sequence"/>
</dbReference>
<dbReference type="InterPro" id="IPR050583">
    <property type="entry name" value="Mycobacterial_A85_antigen"/>
</dbReference>
<gene>
    <name evidence="1" type="ORF">GO986_00175</name>
</gene>
<dbReference type="GO" id="GO:0016787">
    <property type="term" value="F:hydrolase activity"/>
    <property type="evidence" value="ECO:0007669"/>
    <property type="project" value="UniProtKB-KW"/>
</dbReference>
<proteinExistence type="predicted"/>
<keyword evidence="1" id="KW-0378">Hydrolase</keyword>
<dbReference type="InterPro" id="IPR000801">
    <property type="entry name" value="Esterase-like"/>
</dbReference>
<protein>
    <submittedName>
        <fullName evidence="1">Alpha/beta hydrolase</fullName>
    </submittedName>
</protein>
<dbReference type="EMBL" id="WQLB01000001">
    <property type="protein sequence ID" value="MVN85185.1"/>
    <property type="molecule type" value="Genomic_DNA"/>
</dbReference>
<dbReference type="RefSeq" id="WP_157457215.1">
    <property type="nucleotide sequence ID" value="NZ_WQLB01000001.1"/>
</dbReference>
<accession>A0A7C9M3L5</accession>
<keyword evidence="2" id="KW-1185">Reference proteome</keyword>
<dbReference type="PANTHER" id="PTHR48098:SF6">
    <property type="entry name" value="FERRI-BACILLIBACTIN ESTERASE BESA"/>
    <property type="match status" value="1"/>
</dbReference>
<dbReference type="Gene3D" id="3.40.50.1820">
    <property type="entry name" value="alpha/beta hydrolase"/>
    <property type="match status" value="1"/>
</dbReference>
<reference evidence="1 2" key="1">
    <citation type="submission" date="2019-12" db="EMBL/GenBank/DDBJ databases">
        <title>Deinococcus sp. HMF7620 Genome sequencing and assembly.</title>
        <authorList>
            <person name="Kang H."/>
            <person name="Kim H."/>
            <person name="Joh K."/>
        </authorList>
    </citation>
    <scope>NUCLEOTIDE SEQUENCE [LARGE SCALE GENOMIC DNA]</scope>
    <source>
        <strain evidence="1 2">HMF7620</strain>
    </source>
</reference>
<evidence type="ECO:0000313" key="2">
    <source>
        <dbReference type="Proteomes" id="UP000483286"/>
    </source>
</evidence>
<name>A0A7C9M3L5_9DEIO</name>
<dbReference type="InterPro" id="IPR029058">
    <property type="entry name" value="AB_hydrolase_fold"/>
</dbReference>
<dbReference type="AlphaFoldDB" id="A0A7C9M3L5"/>
<dbReference type="SUPFAM" id="SSF53474">
    <property type="entry name" value="alpha/beta-Hydrolases"/>
    <property type="match status" value="1"/>
</dbReference>
<sequence>MPRVVFRLILPPGSPPAQTLFLTGDHRGWSSDPEGWTFTAAGELTADLPMGALTGVKVRAQHSDGTVTEEGDAWGGRAPAHKIVVNSETVIQLAVAGWQDTRAGQGRPSRSAPPREAIMLAAPWGDQAVQLWWPAGHDTGPLPLLILHDGQNVFDEEPTFAGESWDAAGAAQALAEAGLPCRIAALPVGDDRSRLYVPFPFELNGFVSGADDYADWVKGTLLPALHARFGPVSAQHTALAGSSFGGLITAYCGLRDPGTYGTLGVLSPAVWPADFEFLRWWQGRRDPQARVWLDMGDHEGSSLASAAETVALAQTLAETLRPQVQEVQFVVGGGHWHDEAAWRTRLPDFLRWWLDGLTPLSP</sequence>
<dbReference type="Pfam" id="PF00756">
    <property type="entry name" value="Esterase"/>
    <property type="match status" value="1"/>
</dbReference>